<dbReference type="AlphaFoldDB" id="A0A5D4SPA5"/>
<comment type="cofactor">
    <cofactor evidence="9">
        <name>Mg(2+)</name>
        <dbReference type="ChEBI" id="CHEBI:18420"/>
    </cofactor>
    <text evidence="9">Binds 1 Mg(2+) ion per subunit.</text>
</comment>
<evidence type="ECO:0000313" key="14">
    <source>
        <dbReference type="Proteomes" id="UP000323732"/>
    </source>
</evidence>
<dbReference type="GO" id="GO:0009229">
    <property type="term" value="P:thiamine diphosphate biosynthetic process"/>
    <property type="evidence" value="ECO:0007669"/>
    <property type="project" value="UniProtKB-UniRule"/>
</dbReference>
<dbReference type="GO" id="GO:0004789">
    <property type="term" value="F:thiamine-phosphate diphosphorylase activity"/>
    <property type="evidence" value="ECO:0007669"/>
    <property type="project" value="UniProtKB-UniRule"/>
</dbReference>
<evidence type="ECO:0000256" key="3">
    <source>
        <dbReference type="ARBA" id="ARBA00022723"/>
    </source>
</evidence>
<dbReference type="HAMAP" id="MF_00097">
    <property type="entry name" value="TMP_synthase"/>
    <property type="match status" value="1"/>
</dbReference>
<evidence type="ECO:0000256" key="8">
    <source>
        <dbReference type="ARBA" id="ARBA00047883"/>
    </source>
</evidence>
<evidence type="ECO:0000256" key="7">
    <source>
        <dbReference type="ARBA" id="ARBA00047851"/>
    </source>
</evidence>
<evidence type="ECO:0000256" key="5">
    <source>
        <dbReference type="ARBA" id="ARBA00022977"/>
    </source>
</evidence>
<comment type="catalytic activity">
    <reaction evidence="6 9 10">
        <text>4-methyl-5-(2-phosphooxyethyl)-thiazole + 4-amino-2-methyl-5-(diphosphooxymethyl)pyrimidine + H(+) = thiamine phosphate + diphosphate</text>
        <dbReference type="Rhea" id="RHEA:22328"/>
        <dbReference type="ChEBI" id="CHEBI:15378"/>
        <dbReference type="ChEBI" id="CHEBI:33019"/>
        <dbReference type="ChEBI" id="CHEBI:37575"/>
        <dbReference type="ChEBI" id="CHEBI:57841"/>
        <dbReference type="ChEBI" id="CHEBI:58296"/>
        <dbReference type="EC" id="2.5.1.3"/>
    </reaction>
</comment>
<evidence type="ECO:0000256" key="2">
    <source>
        <dbReference type="ARBA" id="ARBA00022679"/>
    </source>
</evidence>
<dbReference type="InterPro" id="IPR022998">
    <property type="entry name" value="ThiamineP_synth_TenI"/>
</dbReference>
<comment type="pathway">
    <text evidence="1 9 11">Cofactor biosynthesis; thiamine diphosphate biosynthesis; thiamine phosphate from 4-amino-2-methyl-5-diphosphomethylpyrimidine and 4-methyl-5-(2-phosphoethyl)-thiazole: step 1/1.</text>
</comment>
<dbReference type="Gene3D" id="3.20.20.70">
    <property type="entry name" value="Aldolase class I"/>
    <property type="match status" value="1"/>
</dbReference>
<feature type="binding site" evidence="9">
    <location>
        <begin position="195"/>
        <end position="196"/>
    </location>
    <ligand>
        <name>2-[(2R,5Z)-2-carboxy-4-methylthiazol-5(2H)-ylidene]ethyl phosphate</name>
        <dbReference type="ChEBI" id="CHEBI:62899"/>
    </ligand>
</feature>
<keyword evidence="3 9" id="KW-0479">Metal-binding</keyword>
<name>A0A5D4SPA5_9BACI</name>
<proteinExistence type="inferred from homology"/>
<evidence type="ECO:0000256" key="11">
    <source>
        <dbReference type="RuleBase" id="RU004253"/>
    </source>
</evidence>
<dbReference type="EMBL" id="VTES01000002">
    <property type="protein sequence ID" value="TYS65120.1"/>
    <property type="molecule type" value="Genomic_DNA"/>
</dbReference>
<comment type="function">
    <text evidence="9">Condenses 4-methyl-5-(beta-hydroxyethyl)thiazole monophosphate (THZ-P) and 2-methyl-4-amino-5-hydroxymethyl pyrimidine pyrophosphate (HMP-PP) to form thiamine monophosphate (TMP).</text>
</comment>
<feature type="binding site" evidence="9">
    <location>
        <position position="79"/>
    </location>
    <ligand>
        <name>4-amino-2-methyl-5-(diphosphooxymethyl)pyrimidine</name>
        <dbReference type="ChEBI" id="CHEBI:57841"/>
    </ligand>
</feature>
<dbReference type="UniPathway" id="UPA00060">
    <property type="reaction ID" value="UER00141"/>
</dbReference>
<accession>A0A5D4SPA5</accession>
<dbReference type="InterPro" id="IPR036206">
    <property type="entry name" value="ThiamineP_synth_sf"/>
</dbReference>
<feature type="binding site" evidence="9">
    <location>
        <position position="80"/>
    </location>
    <ligand>
        <name>Mg(2+)</name>
        <dbReference type="ChEBI" id="CHEBI:18420"/>
    </ligand>
</feature>
<keyword evidence="2 9" id="KW-0808">Transferase</keyword>
<gene>
    <name evidence="9" type="primary">thiE</name>
    <name evidence="13" type="ORF">FZD47_07185</name>
</gene>
<feature type="binding site" evidence="9">
    <location>
        <begin position="44"/>
        <end position="48"/>
    </location>
    <ligand>
        <name>4-amino-2-methyl-5-(diphosphooxymethyl)pyrimidine</name>
        <dbReference type="ChEBI" id="CHEBI:57841"/>
    </ligand>
</feature>
<feature type="binding site" evidence="9">
    <location>
        <position position="117"/>
    </location>
    <ligand>
        <name>4-amino-2-methyl-5-(diphosphooxymethyl)pyrimidine</name>
        <dbReference type="ChEBI" id="CHEBI:57841"/>
    </ligand>
</feature>
<evidence type="ECO:0000256" key="6">
    <source>
        <dbReference type="ARBA" id="ARBA00047334"/>
    </source>
</evidence>
<comment type="caution">
    <text evidence="13">The sequence shown here is derived from an EMBL/GenBank/DDBJ whole genome shotgun (WGS) entry which is preliminary data.</text>
</comment>
<comment type="catalytic activity">
    <reaction evidence="8 9 10">
        <text>2-[(2R,5Z)-2-carboxy-4-methylthiazol-5(2H)-ylidene]ethyl phosphate + 4-amino-2-methyl-5-(diphosphooxymethyl)pyrimidine + 2 H(+) = thiamine phosphate + CO2 + diphosphate</text>
        <dbReference type="Rhea" id="RHEA:47844"/>
        <dbReference type="ChEBI" id="CHEBI:15378"/>
        <dbReference type="ChEBI" id="CHEBI:16526"/>
        <dbReference type="ChEBI" id="CHEBI:33019"/>
        <dbReference type="ChEBI" id="CHEBI:37575"/>
        <dbReference type="ChEBI" id="CHEBI:57841"/>
        <dbReference type="ChEBI" id="CHEBI:62899"/>
        <dbReference type="EC" id="2.5.1.3"/>
    </reaction>
</comment>
<feature type="binding site" evidence="9">
    <location>
        <position position="146"/>
    </location>
    <ligand>
        <name>4-amino-2-methyl-5-(diphosphooxymethyl)pyrimidine</name>
        <dbReference type="ChEBI" id="CHEBI:57841"/>
    </ligand>
</feature>
<dbReference type="InterPro" id="IPR034291">
    <property type="entry name" value="TMP_synthase"/>
</dbReference>
<dbReference type="PANTHER" id="PTHR20857:SF15">
    <property type="entry name" value="THIAMINE-PHOSPHATE SYNTHASE"/>
    <property type="match status" value="1"/>
</dbReference>
<evidence type="ECO:0000256" key="1">
    <source>
        <dbReference type="ARBA" id="ARBA00005165"/>
    </source>
</evidence>
<dbReference type="FunFam" id="3.20.20.70:FF:000096">
    <property type="entry name" value="Thiamine-phosphate synthase"/>
    <property type="match status" value="1"/>
</dbReference>
<dbReference type="GO" id="GO:0009228">
    <property type="term" value="P:thiamine biosynthetic process"/>
    <property type="evidence" value="ECO:0007669"/>
    <property type="project" value="UniProtKB-KW"/>
</dbReference>
<evidence type="ECO:0000256" key="9">
    <source>
        <dbReference type="HAMAP-Rule" id="MF_00097"/>
    </source>
</evidence>
<protein>
    <recommendedName>
        <fullName evidence="9">Thiamine-phosphate synthase</fullName>
        <shortName evidence="9">TP synthase</shortName>
        <shortName evidence="9">TPS</shortName>
        <ecNumber evidence="9">2.5.1.3</ecNumber>
    </recommendedName>
    <alternativeName>
        <fullName evidence="9">Thiamine-phosphate pyrophosphorylase</fullName>
        <shortName evidence="9">TMP pyrophosphorylase</shortName>
        <shortName evidence="9">TMP-PPase</shortName>
    </alternativeName>
</protein>
<comment type="similarity">
    <text evidence="9 10">Belongs to the thiamine-phosphate synthase family.</text>
</comment>
<dbReference type="SUPFAM" id="SSF51391">
    <property type="entry name" value="Thiamin phosphate synthase"/>
    <property type="match status" value="1"/>
</dbReference>
<feature type="binding site" evidence="9">
    <location>
        <begin position="143"/>
        <end position="145"/>
    </location>
    <ligand>
        <name>2-[(2R,5Z)-2-carboxy-4-methylthiazol-5(2H)-ylidene]ethyl phosphate</name>
        <dbReference type="ChEBI" id="CHEBI:62899"/>
    </ligand>
</feature>
<keyword evidence="4 9" id="KW-0460">Magnesium</keyword>
<dbReference type="InterPro" id="IPR013785">
    <property type="entry name" value="Aldolase_TIM"/>
</dbReference>
<evidence type="ECO:0000256" key="10">
    <source>
        <dbReference type="RuleBase" id="RU003826"/>
    </source>
</evidence>
<dbReference type="GO" id="GO:0000287">
    <property type="term" value="F:magnesium ion binding"/>
    <property type="evidence" value="ECO:0007669"/>
    <property type="project" value="UniProtKB-UniRule"/>
</dbReference>
<evidence type="ECO:0000259" key="12">
    <source>
        <dbReference type="Pfam" id="PF02581"/>
    </source>
</evidence>
<reference evidence="13 14" key="1">
    <citation type="submission" date="2019-08" db="EMBL/GenBank/DDBJ databases">
        <title>Bacillus genomes from the desert of Cuatro Cienegas, Coahuila.</title>
        <authorList>
            <person name="Olmedo-Alvarez G."/>
        </authorList>
    </citation>
    <scope>NUCLEOTIDE SEQUENCE [LARGE SCALE GENOMIC DNA]</scope>
    <source>
        <strain evidence="13 14">CH37_1T</strain>
    </source>
</reference>
<dbReference type="GO" id="GO:0005737">
    <property type="term" value="C:cytoplasm"/>
    <property type="evidence" value="ECO:0007669"/>
    <property type="project" value="TreeGrafter"/>
</dbReference>
<sequence>MARIDSQRMKELLKVYFIMGSTNCTKNPDMVMKEAIKGGISLFQYREKGAGCLGRQEKYVLAEQLQRMCRTGGIPFIINDDIELACEIGADGVHIGQEDEPAEAVREKIGDKILGVSAHTLVEANEAVRAGADYLGLGPIYPTSTKADAKAVQGMALIQELRESAITIPVVGIGGITPHNARAVILAGADGVSVITSISQAADIKEAAASLKRSVTI</sequence>
<dbReference type="Pfam" id="PF02581">
    <property type="entry name" value="TMP-TENI"/>
    <property type="match status" value="1"/>
</dbReference>
<feature type="binding site" evidence="9">
    <location>
        <position position="99"/>
    </location>
    <ligand>
        <name>Mg(2+)</name>
        <dbReference type="ChEBI" id="CHEBI:18420"/>
    </ligand>
</feature>
<dbReference type="Proteomes" id="UP000323732">
    <property type="component" value="Unassembled WGS sequence"/>
</dbReference>
<evidence type="ECO:0000313" key="13">
    <source>
        <dbReference type="EMBL" id="TYS65120.1"/>
    </source>
</evidence>
<organism evidence="13 14">
    <name type="scientific">Bacillus infantis</name>
    <dbReference type="NCBI Taxonomy" id="324767"/>
    <lineage>
        <taxon>Bacteria</taxon>
        <taxon>Bacillati</taxon>
        <taxon>Bacillota</taxon>
        <taxon>Bacilli</taxon>
        <taxon>Bacillales</taxon>
        <taxon>Bacillaceae</taxon>
        <taxon>Bacillus</taxon>
    </lineage>
</organism>
<dbReference type="RefSeq" id="WP_094769516.1">
    <property type="nucleotide sequence ID" value="NZ_JAHXNN010000004.1"/>
</dbReference>
<comment type="catalytic activity">
    <reaction evidence="7 9 10">
        <text>2-(2-carboxy-4-methylthiazol-5-yl)ethyl phosphate + 4-amino-2-methyl-5-(diphosphooxymethyl)pyrimidine + 2 H(+) = thiamine phosphate + CO2 + diphosphate</text>
        <dbReference type="Rhea" id="RHEA:47848"/>
        <dbReference type="ChEBI" id="CHEBI:15378"/>
        <dbReference type="ChEBI" id="CHEBI:16526"/>
        <dbReference type="ChEBI" id="CHEBI:33019"/>
        <dbReference type="ChEBI" id="CHEBI:37575"/>
        <dbReference type="ChEBI" id="CHEBI:57841"/>
        <dbReference type="ChEBI" id="CHEBI:62890"/>
        <dbReference type="EC" id="2.5.1.3"/>
    </reaction>
</comment>
<evidence type="ECO:0000256" key="4">
    <source>
        <dbReference type="ARBA" id="ARBA00022842"/>
    </source>
</evidence>
<feature type="domain" description="Thiamine phosphate synthase/TenI" evidence="12">
    <location>
        <begin position="15"/>
        <end position="198"/>
    </location>
</feature>
<feature type="binding site" evidence="9">
    <location>
        <position position="175"/>
    </location>
    <ligand>
        <name>2-[(2R,5Z)-2-carboxy-4-methylthiazol-5(2H)-ylidene]ethyl phosphate</name>
        <dbReference type="ChEBI" id="CHEBI:62899"/>
    </ligand>
</feature>
<keyword evidence="5 9" id="KW-0784">Thiamine biosynthesis</keyword>
<dbReference type="CDD" id="cd00564">
    <property type="entry name" value="TMP_TenI"/>
    <property type="match status" value="1"/>
</dbReference>
<dbReference type="EC" id="2.5.1.3" evidence="9"/>
<dbReference type="PANTHER" id="PTHR20857">
    <property type="entry name" value="THIAMINE-PHOSPHATE PYROPHOSPHORYLASE"/>
    <property type="match status" value="1"/>
</dbReference>
<dbReference type="NCBIfam" id="TIGR00693">
    <property type="entry name" value="thiE"/>
    <property type="match status" value="1"/>
</dbReference>